<reference evidence="1 2" key="1">
    <citation type="submission" date="2018-09" db="EMBL/GenBank/DDBJ databases">
        <title>Rhizobium sp. MAE2-X.</title>
        <authorList>
            <person name="Lee Y."/>
            <person name="Jeon C.O."/>
        </authorList>
    </citation>
    <scope>NUCLEOTIDE SEQUENCE [LARGE SCALE GENOMIC DNA]</scope>
    <source>
        <strain evidence="1 2">MAE2-X</strain>
    </source>
</reference>
<evidence type="ECO:0000313" key="1">
    <source>
        <dbReference type="EMBL" id="QRF51568.1"/>
    </source>
</evidence>
<keyword evidence="2" id="KW-1185">Reference proteome</keyword>
<protein>
    <submittedName>
        <fullName evidence="1">Uncharacterized protein</fullName>
    </submittedName>
</protein>
<accession>A0ABX7ETI0</accession>
<proteinExistence type="predicted"/>
<organism evidence="1 2">
    <name type="scientific">Rhizobium rosettiformans</name>
    <dbReference type="NCBI Taxonomy" id="1368430"/>
    <lineage>
        <taxon>Bacteria</taxon>
        <taxon>Pseudomonadati</taxon>
        <taxon>Pseudomonadota</taxon>
        <taxon>Alphaproteobacteria</taxon>
        <taxon>Hyphomicrobiales</taxon>
        <taxon>Rhizobiaceae</taxon>
        <taxon>Rhizobium/Agrobacterium group</taxon>
        <taxon>Rhizobium</taxon>
    </lineage>
</organism>
<dbReference type="EMBL" id="CP032405">
    <property type="protein sequence ID" value="QRF51568.1"/>
    <property type="molecule type" value="Genomic_DNA"/>
</dbReference>
<evidence type="ECO:0000313" key="2">
    <source>
        <dbReference type="Proteomes" id="UP000596351"/>
    </source>
</evidence>
<sequence>MTRVGGIIWNRFSGFPQLASRVSQVCNRWNLVAHASGARRPNPRLLLRFLWNSLTLQGEMPIVPAPPRGGIFNFLRPREAAPSRVTDCREGS</sequence>
<gene>
    <name evidence="1" type="ORF">D4A92_09030</name>
</gene>
<dbReference type="Proteomes" id="UP000596351">
    <property type="component" value="Chromosome"/>
</dbReference>
<name>A0ABX7ETI0_9HYPH</name>